<sequence>MRIPPIRLPVLIALAMAIPTRPVGASSLLDYVGQCVPFARAASGIQIYGDAWTWWGQAEDRYQRGHTPRIGSVIVFARSPKLRLGHVAVISRIVDSRVAMVTHANWSRIDGERGHAEQDVTLYDVSPGNDWSQVRVWYRDMDGLGGSTYPVSGFIYPAPAGDAPATVHKARAAAELTGRDPDFVAALIDAYARN</sequence>
<dbReference type="Gene3D" id="3.90.1720.10">
    <property type="entry name" value="endopeptidase domain like (from Nostoc punctiforme)"/>
    <property type="match status" value="1"/>
</dbReference>
<evidence type="ECO:0000259" key="2">
    <source>
        <dbReference type="PROSITE" id="PS50911"/>
    </source>
</evidence>
<dbReference type="Proteomes" id="UP000266568">
    <property type="component" value="Unassembled WGS sequence"/>
</dbReference>
<keyword evidence="4" id="KW-1185">Reference proteome</keyword>
<keyword evidence="1" id="KW-0732">Signal</keyword>
<organism evidence="3 4">
    <name type="scientific">Hephaestia caeni</name>
    <dbReference type="NCBI Taxonomy" id="645617"/>
    <lineage>
        <taxon>Bacteria</taxon>
        <taxon>Pseudomonadati</taxon>
        <taxon>Pseudomonadota</taxon>
        <taxon>Alphaproteobacteria</taxon>
        <taxon>Sphingomonadales</taxon>
        <taxon>Sphingomonadaceae</taxon>
        <taxon>Hephaestia</taxon>
    </lineage>
</organism>
<reference evidence="3 4" key="1">
    <citation type="submission" date="2018-08" db="EMBL/GenBank/DDBJ databases">
        <title>Genomic Encyclopedia of Type Strains, Phase IV (KMG-IV): sequencing the most valuable type-strain genomes for metagenomic binning, comparative biology and taxonomic classification.</title>
        <authorList>
            <person name="Goeker M."/>
        </authorList>
    </citation>
    <scope>NUCLEOTIDE SEQUENCE [LARGE SCALE GENOMIC DNA]</scope>
    <source>
        <strain evidence="3 4">DSM 25527</strain>
    </source>
</reference>
<dbReference type="AlphaFoldDB" id="A0A397NGR4"/>
<comment type="caution">
    <text evidence="3">The sequence shown here is derived from an EMBL/GenBank/DDBJ whole genome shotgun (WGS) entry which is preliminary data.</text>
</comment>
<dbReference type="SUPFAM" id="SSF54001">
    <property type="entry name" value="Cysteine proteinases"/>
    <property type="match status" value="1"/>
</dbReference>
<accession>A0A397NGR4</accession>
<dbReference type="EMBL" id="QXDC01000005">
    <property type="protein sequence ID" value="RIA36706.1"/>
    <property type="molecule type" value="Genomic_DNA"/>
</dbReference>
<dbReference type="InterPro" id="IPR007921">
    <property type="entry name" value="CHAP_dom"/>
</dbReference>
<gene>
    <name evidence="3" type="ORF">DFR49_3991</name>
</gene>
<feature type="signal peptide" evidence="1">
    <location>
        <begin position="1"/>
        <end position="25"/>
    </location>
</feature>
<dbReference type="Pfam" id="PF05257">
    <property type="entry name" value="CHAP"/>
    <property type="match status" value="1"/>
</dbReference>
<proteinExistence type="predicted"/>
<evidence type="ECO:0000313" key="3">
    <source>
        <dbReference type="EMBL" id="RIA36706.1"/>
    </source>
</evidence>
<dbReference type="OrthoDB" id="7279151at2"/>
<evidence type="ECO:0000256" key="1">
    <source>
        <dbReference type="SAM" id="SignalP"/>
    </source>
</evidence>
<feature type="domain" description="Peptidase C51" evidence="2">
    <location>
        <begin position="10"/>
        <end position="135"/>
    </location>
</feature>
<evidence type="ECO:0000313" key="4">
    <source>
        <dbReference type="Proteomes" id="UP000266568"/>
    </source>
</evidence>
<protein>
    <submittedName>
        <fullName evidence="3">Surface antigen</fullName>
    </submittedName>
</protein>
<feature type="chain" id="PRO_5017377801" evidence="1">
    <location>
        <begin position="26"/>
        <end position="194"/>
    </location>
</feature>
<dbReference type="PROSITE" id="PS50911">
    <property type="entry name" value="CHAP"/>
    <property type="match status" value="1"/>
</dbReference>
<name>A0A397NGR4_9SPHN</name>
<dbReference type="InterPro" id="IPR038765">
    <property type="entry name" value="Papain-like_cys_pep_sf"/>
</dbReference>